<organism evidence="9 10">
    <name type="scientific">Elysia marginata</name>
    <dbReference type="NCBI Taxonomy" id="1093978"/>
    <lineage>
        <taxon>Eukaryota</taxon>
        <taxon>Metazoa</taxon>
        <taxon>Spiralia</taxon>
        <taxon>Lophotrochozoa</taxon>
        <taxon>Mollusca</taxon>
        <taxon>Gastropoda</taxon>
        <taxon>Heterobranchia</taxon>
        <taxon>Euthyneura</taxon>
        <taxon>Panpulmonata</taxon>
        <taxon>Sacoglossa</taxon>
        <taxon>Placobranchoidea</taxon>
        <taxon>Plakobranchidae</taxon>
        <taxon>Elysia</taxon>
    </lineage>
</organism>
<evidence type="ECO:0000256" key="7">
    <source>
        <dbReference type="SAM" id="Coils"/>
    </source>
</evidence>
<dbReference type="InterPro" id="IPR043596">
    <property type="entry name" value="CFAP53/TCHP"/>
</dbReference>
<dbReference type="PANTHER" id="PTHR31183:SF2">
    <property type="entry name" value="TRICHOPLEIN KERATIN FILAMENT-BINDING PROTEIN"/>
    <property type="match status" value="1"/>
</dbReference>
<feature type="coiled-coil region" evidence="7">
    <location>
        <begin position="179"/>
        <end position="232"/>
    </location>
</feature>
<dbReference type="PANTHER" id="PTHR31183">
    <property type="entry name" value="TRICHOPLEIN KERATIN FILAMENT-BINDING PROTEIN FAMILY MEMBER"/>
    <property type="match status" value="1"/>
</dbReference>
<keyword evidence="9" id="KW-0416">Keratin</keyword>
<keyword evidence="5 7" id="KW-0175">Coiled coil</keyword>
<reference evidence="9 10" key="1">
    <citation type="journal article" date="2021" name="Elife">
        <title>Chloroplast acquisition without the gene transfer in kleptoplastic sea slugs, Plakobranchus ocellatus.</title>
        <authorList>
            <person name="Maeda T."/>
            <person name="Takahashi S."/>
            <person name="Yoshida T."/>
            <person name="Shimamura S."/>
            <person name="Takaki Y."/>
            <person name="Nagai Y."/>
            <person name="Toyoda A."/>
            <person name="Suzuki Y."/>
            <person name="Arimoto A."/>
            <person name="Ishii H."/>
            <person name="Satoh N."/>
            <person name="Nishiyama T."/>
            <person name="Hasebe M."/>
            <person name="Maruyama T."/>
            <person name="Minagawa J."/>
            <person name="Obokata J."/>
            <person name="Shigenobu S."/>
        </authorList>
    </citation>
    <scope>NUCLEOTIDE SEQUENCE [LARGE SCALE GENOMIC DNA]</scope>
</reference>
<evidence type="ECO:0000256" key="6">
    <source>
        <dbReference type="ARBA" id="ARBA00023212"/>
    </source>
</evidence>
<dbReference type="EMBL" id="BMAT01012888">
    <property type="protein sequence ID" value="GFS01335.1"/>
    <property type="molecule type" value="Genomic_DNA"/>
</dbReference>
<keyword evidence="6" id="KW-0206">Cytoskeleton</keyword>
<dbReference type="InterPro" id="IPR043597">
    <property type="entry name" value="TPH_dom"/>
</dbReference>
<dbReference type="AlphaFoldDB" id="A0AAV4HUK1"/>
<accession>A0AAV4HUK1</accession>
<name>A0AAV4HUK1_9GAST</name>
<dbReference type="GO" id="GO:0005813">
    <property type="term" value="C:centrosome"/>
    <property type="evidence" value="ECO:0007669"/>
    <property type="project" value="UniProtKB-SubCell"/>
</dbReference>
<feature type="domain" description="Trichohyalin-plectin-homology" evidence="8">
    <location>
        <begin position="145"/>
        <end position="296"/>
    </location>
</feature>
<evidence type="ECO:0000256" key="1">
    <source>
        <dbReference type="ARBA" id="ARBA00004300"/>
    </source>
</evidence>
<comment type="subcellular location">
    <subcellularLocation>
        <location evidence="1">Cytoplasm</location>
        <location evidence="1">Cytoskeleton</location>
        <location evidence="1">Microtubule organizing center</location>
        <location evidence="1">Centrosome</location>
    </subcellularLocation>
</comment>
<evidence type="ECO:0000313" key="9">
    <source>
        <dbReference type="EMBL" id="GFS01335.1"/>
    </source>
</evidence>
<keyword evidence="4" id="KW-0963">Cytoplasm</keyword>
<protein>
    <recommendedName>
        <fullName evidence="3">Trichoplein keratin filament-binding protein</fullName>
    </recommendedName>
</protein>
<evidence type="ECO:0000313" key="10">
    <source>
        <dbReference type="Proteomes" id="UP000762676"/>
    </source>
</evidence>
<comment type="caution">
    <text evidence="9">The sequence shown here is derived from an EMBL/GenBank/DDBJ whole genome shotgun (WGS) entry which is preliminary data.</text>
</comment>
<dbReference type="Pfam" id="PF13868">
    <property type="entry name" value="TPH"/>
    <property type="match status" value="1"/>
</dbReference>
<sequence>MALPTMRGYWSSRKNIYEQAIVSQRNREDDFRNKWSDTASYFKKSDVRAAKQNAWSSTQAFQDRCMDAYEESVNRDVKSSSLKRRQDKLGRLFAEENKAYQTELKGLSRPGTSRLEDMKARADDLKSAREEKRQKLAEEKLYQHWRENNPDLRKAESQLLKEHVVGEWGDQVYEREERLESARQENEAFARQMEEERQAALDLERRREEERIREAKSLKEVLREQMIEFKTREAEAKQWRLHQEELLRQKWELEQIEEHQRQREEERRRKDLGRALLRQHKAQMMRKSRIIQEELVIEDQLKLEKAREAELDMLYQDEAARMWQKRESEWEKERQARQRLMSEV</sequence>
<comment type="similarity">
    <text evidence="2">Belongs to the TCHP family.</text>
</comment>
<evidence type="ECO:0000256" key="4">
    <source>
        <dbReference type="ARBA" id="ARBA00022490"/>
    </source>
</evidence>
<keyword evidence="10" id="KW-1185">Reference proteome</keyword>
<evidence type="ECO:0000256" key="2">
    <source>
        <dbReference type="ARBA" id="ARBA00010777"/>
    </source>
</evidence>
<evidence type="ECO:0000256" key="5">
    <source>
        <dbReference type="ARBA" id="ARBA00023054"/>
    </source>
</evidence>
<dbReference type="Proteomes" id="UP000762676">
    <property type="component" value="Unassembled WGS sequence"/>
</dbReference>
<dbReference type="GO" id="GO:0006915">
    <property type="term" value="P:apoptotic process"/>
    <property type="evidence" value="ECO:0007669"/>
    <property type="project" value="TreeGrafter"/>
</dbReference>
<proteinExistence type="inferred from homology"/>
<dbReference type="GO" id="GO:0045095">
    <property type="term" value="C:keratin filament"/>
    <property type="evidence" value="ECO:0007669"/>
    <property type="project" value="TreeGrafter"/>
</dbReference>
<evidence type="ECO:0000259" key="8">
    <source>
        <dbReference type="Pfam" id="PF13868"/>
    </source>
</evidence>
<gene>
    <name evidence="9" type="ORF">ElyMa_006420400</name>
</gene>
<evidence type="ECO:0000256" key="3">
    <source>
        <dbReference type="ARBA" id="ARBA00017328"/>
    </source>
</evidence>